<dbReference type="OrthoDB" id="661563at2"/>
<evidence type="ECO:0000313" key="1">
    <source>
        <dbReference type="EMBL" id="RTQ44761.1"/>
    </source>
</evidence>
<dbReference type="EMBL" id="RXOF01000025">
    <property type="protein sequence ID" value="RTQ44761.1"/>
    <property type="molecule type" value="Genomic_DNA"/>
</dbReference>
<evidence type="ECO:0000313" key="2">
    <source>
        <dbReference type="Proteomes" id="UP000282184"/>
    </source>
</evidence>
<accession>A0A3S0J5A6</accession>
<sequence>MRQQLRRFRPEAIMVEVTPAEQGRLDSLYALYRANRLDLAALPGGRSETYQVGFALARELGLPGVQAVDYYASTSQTILQSGTNYDAFTRDLRLLQTTARPLKALVQRDSLSVYDYIALANQPVMISLAHRAIFNTPAMVTSGTFSPAATNTVNLGPVDTAYAGAHYISLFYNRNLKIYSNILRAQRQRPAKRVLVMFGLTHVGVLQELLAANPAYQVVPAATYLNTKEKKRLKAIL</sequence>
<proteinExistence type="predicted"/>
<keyword evidence="2" id="KW-1185">Reference proteome</keyword>
<protein>
    <submittedName>
        <fullName evidence="1">Uncharacterized protein</fullName>
    </submittedName>
</protein>
<gene>
    <name evidence="1" type="ORF">EJV47_27510</name>
</gene>
<dbReference type="Pfam" id="PF18950">
    <property type="entry name" value="DUF5694"/>
    <property type="match status" value="1"/>
</dbReference>
<dbReference type="Proteomes" id="UP000282184">
    <property type="component" value="Unassembled WGS sequence"/>
</dbReference>
<dbReference type="InterPro" id="IPR043749">
    <property type="entry name" value="DUF5694"/>
</dbReference>
<reference evidence="1 2" key="1">
    <citation type="submission" date="2018-12" db="EMBL/GenBank/DDBJ databases">
        <title>Hymenobacter gummosus sp. nov., isolated from a spring.</title>
        <authorList>
            <person name="Nie L."/>
        </authorList>
    </citation>
    <scope>NUCLEOTIDE SEQUENCE [LARGE SCALE GENOMIC DNA]</scope>
    <source>
        <strain evidence="1 2">KCTC 52166</strain>
    </source>
</reference>
<comment type="caution">
    <text evidence="1">The sequence shown here is derived from an EMBL/GenBank/DDBJ whole genome shotgun (WGS) entry which is preliminary data.</text>
</comment>
<dbReference type="AlphaFoldDB" id="A0A3S0J5A6"/>
<name>A0A3S0J5A6_9BACT</name>
<organism evidence="1 2">
    <name type="scientific">Hymenobacter gummosus</name>
    <dbReference type="NCBI Taxonomy" id="1776032"/>
    <lineage>
        <taxon>Bacteria</taxon>
        <taxon>Pseudomonadati</taxon>
        <taxon>Bacteroidota</taxon>
        <taxon>Cytophagia</taxon>
        <taxon>Cytophagales</taxon>
        <taxon>Hymenobacteraceae</taxon>
        <taxon>Hymenobacter</taxon>
    </lineage>
</organism>